<reference evidence="1 3" key="1">
    <citation type="submission" date="2020-05" db="EMBL/GenBank/DDBJ databases">
        <title>Whole genome shotgun sequence of Streptomyces fulvorobeus NBRC 15897.</title>
        <authorList>
            <person name="Komaki H."/>
            <person name="Tamura T."/>
        </authorList>
    </citation>
    <scope>NUCLEOTIDE SEQUENCE [LARGE SCALE GENOMIC DNA]</scope>
    <source>
        <strain evidence="1 3">NBRC 15897</strain>
    </source>
</reference>
<evidence type="ECO:0008006" key="5">
    <source>
        <dbReference type="Google" id="ProtNLM"/>
    </source>
</evidence>
<sequence>MKDLDNLADRVRLHRQGDPRNVVIVEGVSDKRILQRAFSESDVVYFPAGSRPVALEAAKKLSLWSQKYFICVVDRDFDDEVSNVSQANEKMPLHPYDNADLEGMLTVAGAAGDLVSEFGSVDKIKNLGGVQQVLQRTYSVIEPVSRLRRANYENNWGLAFDRVEISSKIDRKKFALKLQPYCAALDSTSDQSPGQAVLLEYANGVKEARSVPKCPRGTAPYFRGRDFLGALSAALCGYCGSKRPQSVEPEHLASILRLAGSAHLARGDWGEEFMQRTSVIH</sequence>
<accession>A0A7J0C764</accession>
<reference evidence="2 4" key="2">
    <citation type="submission" date="2020-07" db="EMBL/GenBank/DDBJ databases">
        <title>Sequencing the genomes of 1000 actinobacteria strains.</title>
        <authorList>
            <person name="Klenk H.-P."/>
        </authorList>
    </citation>
    <scope>NUCLEOTIDE SEQUENCE [LARGE SCALE GENOMIC DNA]</scope>
    <source>
        <strain evidence="2 4">DSM 41455</strain>
    </source>
</reference>
<keyword evidence="3" id="KW-1185">Reference proteome</keyword>
<protein>
    <recommendedName>
        <fullName evidence="5">DUF4435 domain-containing protein</fullName>
    </recommendedName>
</protein>
<dbReference type="Proteomes" id="UP000530403">
    <property type="component" value="Unassembled WGS sequence"/>
</dbReference>
<dbReference type="EMBL" id="BLWC01000001">
    <property type="protein sequence ID" value="GFM98291.1"/>
    <property type="molecule type" value="Genomic_DNA"/>
</dbReference>
<evidence type="ECO:0000313" key="1">
    <source>
        <dbReference type="EMBL" id="GFM98291.1"/>
    </source>
</evidence>
<organism evidence="1 3">
    <name type="scientific">Streptomyces fulvorobeus</name>
    <dbReference type="NCBI Taxonomy" id="284028"/>
    <lineage>
        <taxon>Bacteria</taxon>
        <taxon>Bacillati</taxon>
        <taxon>Actinomycetota</taxon>
        <taxon>Actinomycetes</taxon>
        <taxon>Kitasatosporales</taxon>
        <taxon>Streptomycetaceae</taxon>
        <taxon>Streptomyces</taxon>
    </lineage>
</organism>
<evidence type="ECO:0000313" key="2">
    <source>
        <dbReference type="EMBL" id="NYE41918.1"/>
    </source>
</evidence>
<dbReference type="Proteomes" id="UP000498980">
    <property type="component" value="Unassembled WGS sequence"/>
</dbReference>
<name>A0A7J0C764_9ACTN</name>
<comment type="caution">
    <text evidence="1">The sequence shown here is derived from an EMBL/GenBank/DDBJ whole genome shotgun (WGS) entry which is preliminary data.</text>
</comment>
<evidence type="ECO:0000313" key="4">
    <source>
        <dbReference type="Proteomes" id="UP000530403"/>
    </source>
</evidence>
<evidence type="ECO:0000313" key="3">
    <source>
        <dbReference type="Proteomes" id="UP000498980"/>
    </source>
</evidence>
<dbReference type="AlphaFoldDB" id="A0A7J0C764"/>
<proteinExistence type="predicted"/>
<dbReference type="RefSeq" id="WP_179764083.1">
    <property type="nucleotide sequence ID" value="NZ_BAAAUE010000014.1"/>
</dbReference>
<gene>
    <name evidence="2" type="ORF">HEB29_002929</name>
    <name evidence="1" type="ORF">Sfulv_31020</name>
</gene>
<dbReference type="EMBL" id="JACCCF010000001">
    <property type="protein sequence ID" value="NYE41918.1"/>
    <property type="molecule type" value="Genomic_DNA"/>
</dbReference>